<gene>
    <name evidence="1" type="ORF">V1633_01675</name>
</gene>
<dbReference type="InterPro" id="IPR036894">
    <property type="entry name" value="YbaB-like_sf"/>
</dbReference>
<dbReference type="RefSeq" id="WP_331212279.1">
    <property type="nucleotide sequence ID" value="NZ_JAZGQK010000001.1"/>
</dbReference>
<keyword evidence="2" id="KW-1185">Reference proteome</keyword>
<evidence type="ECO:0008006" key="3">
    <source>
        <dbReference type="Google" id="ProtNLM"/>
    </source>
</evidence>
<accession>A0ABU7RL31</accession>
<evidence type="ECO:0000313" key="2">
    <source>
        <dbReference type="Proteomes" id="UP001332243"/>
    </source>
</evidence>
<dbReference type="Proteomes" id="UP001332243">
    <property type="component" value="Unassembled WGS sequence"/>
</dbReference>
<sequence length="247" mass="26600">MRDDDVDLAGLRELQREIQEVAAQLSAAASAAEAEFVGGDSTGAVEVTIDSSGAPARVRLDRDWLRLVGTAGLGPAVIEAGQAAATEQMTAWAVSASEAASAPPVPFESADLVEVERAEFGDPSSRQSAYAIRDLFDLADGILDRLDDLQQAAQSAAERRLTSTNLAHTVRVSAVGGKAETIEFDDQWLRSAHSERIADAIQEALMASWRVATEERQRLDESVPGIERMRRLTASPETLLREIGFIR</sequence>
<evidence type="ECO:0000313" key="1">
    <source>
        <dbReference type="EMBL" id="MEE6257197.1"/>
    </source>
</evidence>
<comment type="caution">
    <text evidence="1">The sequence shown here is derived from an EMBL/GenBank/DDBJ whole genome shotgun (WGS) entry which is preliminary data.</text>
</comment>
<proteinExistence type="predicted"/>
<dbReference type="Gene3D" id="3.30.1310.10">
    <property type="entry name" value="Nucleoid-associated protein YbaB-like domain"/>
    <property type="match status" value="1"/>
</dbReference>
<name>A0ABU7RL31_9ACTN</name>
<organism evidence="1 2">
    <name type="scientific">Plantactinospora sonchi</name>
    <dbReference type="NCBI Taxonomy" id="1544735"/>
    <lineage>
        <taxon>Bacteria</taxon>
        <taxon>Bacillati</taxon>
        <taxon>Actinomycetota</taxon>
        <taxon>Actinomycetes</taxon>
        <taxon>Micromonosporales</taxon>
        <taxon>Micromonosporaceae</taxon>
        <taxon>Plantactinospora</taxon>
    </lineage>
</organism>
<reference evidence="1 2" key="1">
    <citation type="submission" date="2024-01" db="EMBL/GenBank/DDBJ databases">
        <title>Genome insights into Plantactinospora sonchi sp. nov.</title>
        <authorList>
            <person name="Wang L."/>
        </authorList>
    </citation>
    <scope>NUCLEOTIDE SEQUENCE [LARGE SCALE GENOMIC DNA]</scope>
    <source>
        <strain evidence="1 2">NEAU-QY2</strain>
    </source>
</reference>
<protein>
    <recommendedName>
        <fullName evidence="3">YbaB/EbfC family DNA-binding protein</fullName>
    </recommendedName>
</protein>
<dbReference type="EMBL" id="JAZGQK010000001">
    <property type="protein sequence ID" value="MEE6257197.1"/>
    <property type="molecule type" value="Genomic_DNA"/>
</dbReference>